<evidence type="ECO:0000313" key="2">
    <source>
        <dbReference type="EMBL" id="PIK59060.1"/>
    </source>
</evidence>
<dbReference type="SUPFAM" id="SSF50630">
    <property type="entry name" value="Acid proteases"/>
    <property type="match status" value="1"/>
</dbReference>
<evidence type="ECO:0000313" key="3">
    <source>
        <dbReference type="Proteomes" id="UP000230750"/>
    </source>
</evidence>
<reference evidence="2 3" key="1">
    <citation type="journal article" date="2017" name="PLoS Biol.">
        <title>The sea cucumber genome provides insights into morphological evolution and visceral regeneration.</title>
        <authorList>
            <person name="Zhang X."/>
            <person name="Sun L."/>
            <person name="Yuan J."/>
            <person name="Sun Y."/>
            <person name="Gao Y."/>
            <person name="Zhang L."/>
            <person name="Li S."/>
            <person name="Dai H."/>
            <person name="Hamel J.F."/>
            <person name="Liu C."/>
            <person name="Yu Y."/>
            <person name="Liu S."/>
            <person name="Lin W."/>
            <person name="Guo K."/>
            <person name="Jin S."/>
            <person name="Xu P."/>
            <person name="Storey K.B."/>
            <person name="Huan P."/>
            <person name="Zhang T."/>
            <person name="Zhou Y."/>
            <person name="Zhang J."/>
            <person name="Lin C."/>
            <person name="Li X."/>
            <person name="Xing L."/>
            <person name="Huo D."/>
            <person name="Sun M."/>
            <person name="Wang L."/>
            <person name="Mercier A."/>
            <person name="Li F."/>
            <person name="Yang H."/>
            <person name="Xiang J."/>
        </authorList>
    </citation>
    <scope>NUCLEOTIDE SEQUENCE [LARGE SCALE GENOMIC DNA]</scope>
    <source>
        <strain evidence="2">Shaxun</strain>
        <tissue evidence="2">Muscle</tissue>
    </source>
</reference>
<comment type="caution">
    <text evidence="2">The sequence shown here is derived from an EMBL/GenBank/DDBJ whole genome shotgun (WGS) entry which is preliminary data.</text>
</comment>
<dbReference type="Gene3D" id="2.40.70.10">
    <property type="entry name" value="Acid Proteases"/>
    <property type="match status" value="1"/>
</dbReference>
<organism evidence="2 3">
    <name type="scientific">Stichopus japonicus</name>
    <name type="common">Sea cucumber</name>
    <dbReference type="NCBI Taxonomy" id="307972"/>
    <lineage>
        <taxon>Eukaryota</taxon>
        <taxon>Metazoa</taxon>
        <taxon>Echinodermata</taxon>
        <taxon>Eleutherozoa</taxon>
        <taxon>Echinozoa</taxon>
        <taxon>Holothuroidea</taxon>
        <taxon>Aspidochirotacea</taxon>
        <taxon>Aspidochirotida</taxon>
        <taxon>Stichopodidae</taxon>
        <taxon>Apostichopus</taxon>
    </lineage>
</organism>
<dbReference type="CDD" id="cd00303">
    <property type="entry name" value="retropepsin_like"/>
    <property type="match status" value="1"/>
</dbReference>
<gene>
    <name evidence="2" type="ORF">BSL78_04017</name>
</gene>
<name>A0A2G8LFW6_STIJA</name>
<dbReference type="GO" id="GO:0004190">
    <property type="term" value="F:aspartic-type endopeptidase activity"/>
    <property type="evidence" value="ECO:0007669"/>
    <property type="project" value="InterPro"/>
</dbReference>
<keyword evidence="3" id="KW-1185">Reference proteome</keyword>
<dbReference type="EMBL" id="MRZV01000094">
    <property type="protein sequence ID" value="PIK59060.1"/>
    <property type="molecule type" value="Genomic_DNA"/>
</dbReference>
<evidence type="ECO:0000256" key="1">
    <source>
        <dbReference type="SAM" id="Coils"/>
    </source>
</evidence>
<dbReference type="InterPro" id="IPR021109">
    <property type="entry name" value="Peptidase_aspartic_dom_sf"/>
</dbReference>
<proteinExistence type="predicted"/>
<dbReference type="AlphaFoldDB" id="A0A2G8LFW6"/>
<feature type="coiled-coil region" evidence="1">
    <location>
        <begin position="229"/>
        <end position="263"/>
    </location>
</feature>
<evidence type="ECO:0008006" key="4">
    <source>
        <dbReference type="Google" id="ProtNLM"/>
    </source>
</evidence>
<keyword evidence="1" id="KW-0175">Coiled coil</keyword>
<protein>
    <recommendedName>
        <fullName evidence="4">Peptidase A2 domain-containing protein</fullName>
    </recommendedName>
</protein>
<dbReference type="InterPro" id="IPR001969">
    <property type="entry name" value="Aspartic_peptidase_AS"/>
</dbReference>
<dbReference type="GO" id="GO:0006508">
    <property type="term" value="P:proteolysis"/>
    <property type="evidence" value="ECO:0007669"/>
    <property type="project" value="InterPro"/>
</dbReference>
<dbReference type="Proteomes" id="UP000230750">
    <property type="component" value="Unassembled WGS sequence"/>
</dbReference>
<accession>A0A2G8LFW6</accession>
<sequence>MSGKAVREIQRRLDELTMELQVTKATKQNEKPNTVYVLPPEKKLRSFSGSDGCQVESFVEDVKTAMKLRRLTGASAADFIIAHLDGPARREIRHRPSQLTSDPDKILDVLQETFGERYTLGSLMRRVYNCTQGDRESTSDFAFRLMALAEKLSTLDDVPNPEKTIREQFCDGLRDKTLRRELRDEVHMSFIQLRDWALDMGEDESPSHDKRMAAVSFAETVGDKLSDTLERLSSAISKQTEAVEAVRKQQFEFNTRLERLEDQSARKGTFTKRPKRDSDRSHVLGDNCLELGSISETALVGNRPIVTVKLADVEIEAVIDTGSQVTIIPEQTFQEYLGHLPLEQLNWLNLRAANNTDIPYTGFFLSDVQLGGITIPERGILVVRLAKPGCMLIGMNVLNHCAPEQLAQLLELPSTHQPQIKAKVVQGVVKVAGSRKVRIPARSAIVVPVTGPVCSEAAEVIVEPVENLPAGVSVCCTLTFACKGRLNLQVVNLSEEEVWLNPRAPLGKLQYATMVDDGSVNFEGINRLNADINYIQMDREPDAESKVSKLLWSGLSSEQRQQAENLLRMNSDVFAASDTDLGYTDKVTHRIYLKDETPIKQPYREFLLHK</sequence>
<dbReference type="OrthoDB" id="10065209at2759"/>
<dbReference type="STRING" id="307972.A0A2G8LFW6"/>
<dbReference type="PROSITE" id="PS00141">
    <property type="entry name" value="ASP_PROTEASE"/>
    <property type="match status" value="1"/>
</dbReference>
<dbReference type="Pfam" id="PF13975">
    <property type="entry name" value="gag-asp_proteas"/>
    <property type="match status" value="1"/>
</dbReference>